<dbReference type="InterPro" id="IPR009944">
    <property type="entry name" value="Amastin"/>
</dbReference>
<keyword evidence="1" id="KW-0472">Membrane</keyword>
<dbReference type="EMBL" id="FR796404">
    <property type="protein sequence ID" value="CAJ02263.1"/>
    <property type="molecule type" value="Genomic_DNA"/>
</dbReference>
<dbReference type="KEGG" id="lma:LMJF_08_0840"/>
<dbReference type="HOGENOM" id="CLU_092986_0_0_1"/>
<dbReference type="Pfam" id="PF07344">
    <property type="entry name" value="Amastin"/>
    <property type="match status" value="1"/>
</dbReference>
<keyword evidence="1" id="KW-1133">Transmembrane helix</keyword>
<dbReference type="eggNOG" id="ENOG502S5SU">
    <property type="taxonomic scope" value="Eukaryota"/>
</dbReference>
<reference evidence="3 4" key="2">
    <citation type="journal article" date="2011" name="Genome Res.">
        <title>Chromosome and gene copy number variation allow major structural change between species and strains of Leishmania.</title>
        <authorList>
            <person name="Rogers M.B."/>
            <person name="Hilley J.D."/>
            <person name="Dickens N.J."/>
            <person name="Wilkes J."/>
            <person name="Bates P.A."/>
            <person name="Depledge D.P."/>
            <person name="Harris D."/>
            <person name="Her Y."/>
            <person name="Herzyk P."/>
            <person name="Imamura H."/>
            <person name="Otto T.D."/>
            <person name="Sanders M."/>
            <person name="Seeger K."/>
            <person name="Dujardin J.C."/>
            <person name="Berriman M."/>
            <person name="Smith D.F."/>
            <person name="Hertz-Fowler C."/>
            <person name="Mottram J.C."/>
        </authorList>
    </citation>
    <scope>NUCLEOTIDE SEQUENCE [LARGE SCALE GENOMIC DNA]</scope>
    <source>
        <strain evidence="3">Friedlin</strain>
        <strain evidence="4">MHOM/IL/81/Friedlin</strain>
    </source>
</reference>
<dbReference type="AlphaFoldDB" id="Q4QI85"/>
<evidence type="ECO:0000256" key="1">
    <source>
        <dbReference type="SAM" id="Phobius"/>
    </source>
</evidence>
<dbReference type="RefSeq" id="XP_001681113.1">
    <property type="nucleotide sequence ID" value="XM_001681061.1"/>
</dbReference>
<dbReference type="PANTHER" id="PTHR33297">
    <property type="entry name" value="AMASTIN-LIKE SURFACE PROTEIN-LIKE PROTEIN-RELATED"/>
    <property type="match status" value="1"/>
</dbReference>
<dbReference type="Proteomes" id="UP000000542">
    <property type="component" value="Chromosome 8"/>
</dbReference>
<dbReference type="PANTHER" id="PTHR33297:SF4">
    <property type="entry name" value="AMASTIN"/>
    <property type="match status" value="1"/>
</dbReference>
<keyword evidence="4" id="KW-1185">Reference proteome</keyword>
<feature type="transmembrane region" description="Helical" evidence="1">
    <location>
        <begin position="7"/>
        <end position="27"/>
    </location>
</feature>
<sequence length="193" mass="21699">MACRINLLLYVISQFLAFLFVLVGTPIDMFRPHNTSRIGNTPCLTLWGGKEECYSTKYDVRSDDLWANCTDRLLQFRVAEALAVISIFVYGLAFILGFIALCCCFCLRWVCLTLNILGIGTLGVVWALMVVVYYKDDGLLCPRKKPDHLFGAGFILLLVAWSLNIIDIVFLLIECQCTDAGFFEASPQDSNEQ</sequence>
<protein>
    <submittedName>
        <fullName evidence="3">Amastin-like protein</fullName>
    </submittedName>
</protein>
<dbReference type="InParanoid" id="Q4QI85"/>
<evidence type="ECO:0000313" key="4">
    <source>
        <dbReference type="Proteomes" id="UP000000542"/>
    </source>
</evidence>
<evidence type="ECO:0000313" key="2">
    <source>
        <dbReference type="EMBL" id="CAJ02259.1"/>
    </source>
</evidence>
<organism evidence="3 4">
    <name type="scientific">Leishmania major</name>
    <dbReference type="NCBI Taxonomy" id="5664"/>
    <lineage>
        <taxon>Eukaryota</taxon>
        <taxon>Discoba</taxon>
        <taxon>Euglenozoa</taxon>
        <taxon>Kinetoplastea</taxon>
        <taxon>Metakinetoplastina</taxon>
        <taxon>Trypanosomatida</taxon>
        <taxon>Trypanosomatidae</taxon>
        <taxon>Leishmaniinae</taxon>
        <taxon>Leishmania</taxon>
    </lineage>
</organism>
<keyword evidence="1" id="KW-0812">Transmembrane</keyword>
<dbReference type="GeneID" id="5649368"/>
<dbReference type="RefSeq" id="XP_001681109.1">
    <property type="nucleotide sequence ID" value="XM_001681057.1"/>
</dbReference>
<dbReference type="VEuPathDB" id="TriTrypDB:LmjF.08.0800"/>
<dbReference type="KEGG" id="lma:LMJF_08_0800"/>
<accession>Q4QI85</accession>
<dbReference type="GeneID" id="5649364"/>
<gene>
    <name evidence="2" type="ORF">LMJF_08_0800</name>
    <name evidence="3" type="ORF">LMJF_08_0840</name>
</gene>
<feature type="transmembrane region" description="Helical" evidence="1">
    <location>
        <begin position="154"/>
        <end position="173"/>
    </location>
</feature>
<reference evidence="3" key="3">
    <citation type="submission" date="2011-01" db="EMBL/GenBank/DDBJ databases">
        <authorList>
            <person name="Aslett M."/>
        </authorList>
    </citation>
    <scope>NUCLEOTIDE SEQUENCE</scope>
    <source>
        <strain evidence="3">Friedlin</strain>
    </source>
</reference>
<proteinExistence type="predicted"/>
<dbReference type="OMA" id="CTDAGFF"/>
<name>Q4QI85_LEIMA</name>
<dbReference type="EMBL" id="FR796404">
    <property type="protein sequence ID" value="CAJ02259.1"/>
    <property type="molecule type" value="Genomic_DNA"/>
</dbReference>
<dbReference type="VEuPathDB" id="TriTrypDB:LMJSD75_080012400"/>
<dbReference type="VEuPathDB" id="TriTrypDB:LMJLV39_080012800"/>
<dbReference type="VEuPathDB" id="TriTrypDB:LMJFC_080013600"/>
<evidence type="ECO:0000313" key="3">
    <source>
        <dbReference type="EMBL" id="CAJ02263.1"/>
    </source>
</evidence>
<feature type="transmembrane region" description="Helical" evidence="1">
    <location>
        <begin position="114"/>
        <end position="134"/>
    </location>
</feature>
<reference evidence="3 4" key="1">
    <citation type="journal article" date="2005" name="Science">
        <title>The genome of the kinetoplastid parasite, Leishmania major.</title>
        <authorList>
            <person name="Ivens A.C."/>
            <person name="Peacock C.S."/>
            <person name="Worthey E.A."/>
            <person name="Murphy L."/>
            <person name="Aggarwal G."/>
            <person name="Berriman M."/>
            <person name="Sisk E."/>
            <person name="Rajandream M.A."/>
            <person name="Adlem E."/>
            <person name="Aert R."/>
            <person name="Anupama A."/>
            <person name="Apostolou Z."/>
            <person name="Attipoe P."/>
            <person name="Bason N."/>
            <person name="Bauser C."/>
            <person name="Beck A."/>
            <person name="Beverley S.M."/>
            <person name="Bianchettin G."/>
            <person name="Borzym K."/>
            <person name="Bothe G."/>
            <person name="Bruschi C.V."/>
            <person name="Collins M."/>
            <person name="Cadag E."/>
            <person name="Ciarloni L."/>
            <person name="Clayton C."/>
            <person name="Coulson R.M."/>
            <person name="Cronin A."/>
            <person name="Cruz A.K."/>
            <person name="Davies R.M."/>
            <person name="De Gaudenzi J."/>
            <person name="Dobson D.E."/>
            <person name="Duesterhoeft A."/>
            <person name="Fazelina G."/>
            <person name="Fosker N."/>
            <person name="Frasch A.C."/>
            <person name="Fraser A."/>
            <person name="Fuchs M."/>
            <person name="Gabel C."/>
            <person name="Goble A."/>
            <person name="Goffeau A."/>
            <person name="Harris D."/>
            <person name="Hertz-Fowler C."/>
            <person name="Hilbert H."/>
            <person name="Horn D."/>
            <person name="Huang Y."/>
            <person name="Klages S."/>
            <person name="Knights A."/>
            <person name="Kube M."/>
            <person name="Larke N."/>
            <person name="Litvin L."/>
            <person name="Lord A."/>
            <person name="Louie T."/>
            <person name="Marra M."/>
            <person name="Masuy D."/>
            <person name="Matthews K."/>
            <person name="Michaeli S."/>
            <person name="Mottram J.C."/>
            <person name="Muller-Auer S."/>
            <person name="Munden H."/>
            <person name="Nelson S."/>
            <person name="Norbertczak H."/>
            <person name="Oliver K."/>
            <person name="O'neil S."/>
            <person name="Pentony M."/>
            <person name="Pohl T.M."/>
            <person name="Price C."/>
            <person name="Purnelle B."/>
            <person name="Quail M.A."/>
            <person name="Rabbinowitsch E."/>
            <person name="Reinhardt R."/>
            <person name="Rieger M."/>
            <person name="Rinta J."/>
            <person name="Robben J."/>
            <person name="Robertson L."/>
            <person name="Ruiz J.C."/>
            <person name="Rutter S."/>
            <person name="Saunders D."/>
            <person name="Schafer M."/>
            <person name="Schein J."/>
            <person name="Schwartz D.C."/>
            <person name="Seeger K."/>
            <person name="Seyler A."/>
            <person name="Sharp S."/>
            <person name="Shin H."/>
            <person name="Sivam D."/>
            <person name="Squares R."/>
            <person name="Squares S."/>
            <person name="Tosato V."/>
            <person name="Vogt C."/>
            <person name="Volckaert G."/>
            <person name="Wambutt R."/>
            <person name="Warren T."/>
            <person name="Wedler H."/>
            <person name="Woodward J."/>
            <person name="Zhou S."/>
            <person name="Zimmermann W."/>
            <person name="Smith D.F."/>
            <person name="Blackwell J.M."/>
            <person name="Stuart K.D."/>
            <person name="Barrell B."/>
            <person name="Myler P.J."/>
        </authorList>
    </citation>
    <scope>NUCLEOTIDE SEQUENCE [LARGE SCALE GENOMIC DNA]</scope>
    <source>
        <strain evidence="3">Friedlin</strain>
        <strain evidence="4">MHOM/IL/81/Friedlin</strain>
    </source>
</reference>
<feature type="transmembrane region" description="Helical" evidence="1">
    <location>
        <begin position="81"/>
        <end position="107"/>
    </location>
</feature>